<organism evidence="2 3">
    <name type="scientific">Selenihalanaerobacter shriftii</name>
    <dbReference type="NCBI Taxonomy" id="142842"/>
    <lineage>
        <taxon>Bacteria</taxon>
        <taxon>Bacillati</taxon>
        <taxon>Bacillota</taxon>
        <taxon>Clostridia</taxon>
        <taxon>Halanaerobiales</taxon>
        <taxon>Halobacteroidaceae</taxon>
        <taxon>Selenihalanaerobacter</taxon>
    </lineage>
</organism>
<dbReference type="InterPro" id="IPR018730">
    <property type="entry name" value="DUF2273"/>
</dbReference>
<dbReference type="STRING" id="142842.SAMN02745118_02014"/>
<feature type="transmembrane region" description="Helical" evidence="1">
    <location>
        <begin position="21"/>
        <end position="54"/>
    </location>
</feature>
<dbReference type="OrthoDB" id="1727295at2"/>
<keyword evidence="1" id="KW-1133">Transmembrane helix</keyword>
<dbReference type="Pfam" id="PF10031">
    <property type="entry name" value="DUF2273"/>
    <property type="match status" value="1"/>
</dbReference>
<name>A0A1T4P2Y3_9FIRM</name>
<sequence length="76" mass="9019">MEKEIFEKVLTLLYEYRGRAIGALLGLLFSFVFINFGFILTVFIFACIFVGYYIGRKYDQQEDLREIIDDILPPRR</sequence>
<evidence type="ECO:0000256" key="1">
    <source>
        <dbReference type="SAM" id="Phobius"/>
    </source>
</evidence>
<accession>A0A1T4P2Y3</accession>
<keyword evidence="1" id="KW-0472">Membrane</keyword>
<proteinExistence type="predicted"/>
<dbReference type="Proteomes" id="UP000190625">
    <property type="component" value="Unassembled WGS sequence"/>
</dbReference>
<keyword evidence="3" id="KW-1185">Reference proteome</keyword>
<protein>
    <submittedName>
        <fullName evidence="2">Small integral membrane protein</fullName>
    </submittedName>
</protein>
<gene>
    <name evidence="2" type="ORF">SAMN02745118_02014</name>
</gene>
<reference evidence="3" key="1">
    <citation type="submission" date="2017-02" db="EMBL/GenBank/DDBJ databases">
        <authorList>
            <person name="Varghese N."/>
            <person name="Submissions S."/>
        </authorList>
    </citation>
    <scope>NUCLEOTIDE SEQUENCE [LARGE SCALE GENOMIC DNA]</scope>
    <source>
        <strain evidence="3">ATCC BAA-73</strain>
    </source>
</reference>
<dbReference type="RefSeq" id="WP_078810450.1">
    <property type="nucleotide sequence ID" value="NZ_FUWM01000017.1"/>
</dbReference>
<dbReference type="AlphaFoldDB" id="A0A1T4P2Y3"/>
<evidence type="ECO:0000313" key="2">
    <source>
        <dbReference type="EMBL" id="SJZ85636.1"/>
    </source>
</evidence>
<evidence type="ECO:0000313" key="3">
    <source>
        <dbReference type="Proteomes" id="UP000190625"/>
    </source>
</evidence>
<keyword evidence="1" id="KW-0812">Transmembrane</keyword>
<dbReference type="EMBL" id="FUWM01000017">
    <property type="protein sequence ID" value="SJZ85636.1"/>
    <property type="molecule type" value="Genomic_DNA"/>
</dbReference>